<evidence type="ECO:0000256" key="1">
    <source>
        <dbReference type="SAM" id="SignalP"/>
    </source>
</evidence>
<keyword evidence="3" id="KW-1185">Reference proteome</keyword>
<evidence type="ECO:0000313" key="3">
    <source>
        <dbReference type="Proteomes" id="UP000321291"/>
    </source>
</evidence>
<feature type="chain" id="PRO_5023016160" description="DUF4843 domain-containing protein" evidence="1">
    <location>
        <begin position="23"/>
        <end position="173"/>
    </location>
</feature>
<dbReference type="PROSITE" id="PS51257">
    <property type="entry name" value="PROKAR_LIPOPROTEIN"/>
    <property type="match status" value="1"/>
</dbReference>
<accession>A0A5B8VTV5</accession>
<protein>
    <recommendedName>
        <fullName evidence="4">DUF4843 domain-containing protein</fullName>
    </recommendedName>
</protein>
<evidence type="ECO:0008006" key="4">
    <source>
        <dbReference type="Google" id="ProtNLM"/>
    </source>
</evidence>
<feature type="signal peptide" evidence="1">
    <location>
        <begin position="1"/>
        <end position="22"/>
    </location>
</feature>
<name>A0A5B8VTV5_9BACT</name>
<dbReference type="Proteomes" id="UP000321291">
    <property type="component" value="Chromosome"/>
</dbReference>
<organism evidence="2 3">
    <name type="scientific">Arachidicoccus ginsenosidivorans</name>
    <dbReference type="NCBI Taxonomy" id="496057"/>
    <lineage>
        <taxon>Bacteria</taxon>
        <taxon>Pseudomonadati</taxon>
        <taxon>Bacteroidota</taxon>
        <taxon>Chitinophagia</taxon>
        <taxon>Chitinophagales</taxon>
        <taxon>Chitinophagaceae</taxon>
        <taxon>Arachidicoccus</taxon>
    </lineage>
</organism>
<proteinExistence type="predicted"/>
<dbReference type="KEGG" id="agi:FSB73_19830"/>
<keyword evidence="1" id="KW-0732">Signal</keyword>
<dbReference type="RefSeq" id="WP_146786244.1">
    <property type="nucleotide sequence ID" value="NZ_CP042434.1"/>
</dbReference>
<gene>
    <name evidence="2" type="ORF">FSB73_19830</name>
</gene>
<reference evidence="2 3" key="1">
    <citation type="journal article" date="2017" name="Int. J. Syst. Evol. Microbiol.">
        <title>Arachidicoccus ginsenosidivorans sp. nov., with ginsenoside-converting activity isolated from ginseng cultivating soil.</title>
        <authorList>
            <person name="Siddiqi M.Z."/>
            <person name="Aslam Z."/>
            <person name="Im W.T."/>
        </authorList>
    </citation>
    <scope>NUCLEOTIDE SEQUENCE [LARGE SCALE GENOMIC DNA]</scope>
    <source>
        <strain evidence="2 3">Gsoil 809</strain>
    </source>
</reference>
<sequence>MNKKYLIFLLLILMTASFGMLACNKVDYPAGLPEYDNYYYVGFMPWNNKPVSVDRSQTSLLALPVQFHSAFTRNYDAVAHYKLDYTGITDPAKVGVDFDIVDKSGSVLKMEGDSVYTMTFPEAKEAYDTIYVKLLHNSAQGTRTVNINLSLNETAQYTVGIFSQAFSRPIQIQ</sequence>
<dbReference type="EMBL" id="CP042434">
    <property type="protein sequence ID" value="QEC73578.1"/>
    <property type="molecule type" value="Genomic_DNA"/>
</dbReference>
<dbReference type="AlphaFoldDB" id="A0A5B8VTV5"/>
<dbReference type="OrthoDB" id="996923at2"/>
<evidence type="ECO:0000313" key="2">
    <source>
        <dbReference type="EMBL" id="QEC73578.1"/>
    </source>
</evidence>